<proteinExistence type="predicted"/>
<accession>A0A382I3D2</accession>
<dbReference type="GO" id="GO:0016763">
    <property type="term" value="F:pentosyltransferase activity"/>
    <property type="evidence" value="ECO:0007669"/>
    <property type="project" value="InterPro"/>
</dbReference>
<protein>
    <recommendedName>
        <fullName evidence="1">Quinolinate phosphoribosyl transferase N-terminal domain-containing protein</fullName>
    </recommendedName>
</protein>
<dbReference type="Gene3D" id="3.90.1170.20">
    <property type="entry name" value="Quinolinate phosphoribosyl transferase, N-terminal domain"/>
    <property type="match status" value="1"/>
</dbReference>
<dbReference type="AlphaFoldDB" id="A0A382I3D2"/>
<feature type="non-terminal residue" evidence="2">
    <location>
        <position position="49"/>
    </location>
</feature>
<dbReference type="Pfam" id="PF02749">
    <property type="entry name" value="QRPTase_N"/>
    <property type="match status" value="1"/>
</dbReference>
<reference evidence="2" key="1">
    <citation type="submission" date="2018-05" db="EMBL/GenBank/DDBJ databases">
        <authorList>
            <person name="Lanie J.A."/>
            <person name="Ng W.-L."/>
            <person name="Kazmierczak K.M."/>
            <person name="Andrzejewski T.M."/>
            <person name="Davidsen T.M."/>
            <person name="Wayne K.J."/>
            <person name="Tettelin H."/>
            <person name="Glass J.I."/>
            <person name="Rusch D."/>
            <person name="Podicherti R."/>
            <person name="Tsui H.-C.T."/>
            <person name="Winkler M.E."/>
        </authorList>
    </citation>
    <scope>NUCLEOTIDE SEQUENCE</scope>
</reference>
<dbReference type="InterPro" id="IPR022412">
    <property type="entry name" value="Quinolinate_PRibosylTrfase_N"/>
</dbReference>
<evidence type="ECO:0000259" key="1">
    <source>
        <dbReference type="Pfam" id="PF02749"/>
    </source>
</evidence>
<organism evidence="2">
    <name type="scientific">marine metagenome</name>
    <dbReference type="NCBI Taxonomy" id="408172"/>
    <lineage>
        <taxon>unclassified sequences</taxon>
        <taxon>metagenomes</taxon>
        <taxon>ecological metagenomes</taxon>
    </lineage>
</organism>
<dbReference type="InterPro" id="IPR037128">
    <property type="entry name" value="Quinolinate_PRibosylTase_N_sf"/>
</dbReference>
<dbReference type="SUPFAM" id="SSF54675">
    <property type="entry name" value="Nicotinate/Quinolinate PRTase N-terminal domain-like"/>
    <property type="match status" value="1"/>
</dbReference>
<gene>
    <name evidence="2" type="ORF">METZ01_LOCUS246197</name>
</gene>
<dbReference type="EMBL" id="UINC01064559">
    <property type="protein sequence ID" value="SVB93343.1"/>
    <property type="molecule type" value="Genomic_DNA"/>
</dbReference>
<sequence>MNIIENSFSENVKVQKLIQDGFKIKPNTTIASITGPADEILKKERVILN</sequence>
<evidence type="ECO:0000313" key="2">
    <source>
        <dbReference type="EMBL" id="SVB93343.1"/>
    </source>
</evidence>
<feature type="domain" description="Quinolinate phosphoribosyl transferase N-terminal" evidence="1">
    <location>
        <begin position="3"/>
        <end position="49"/>
    </location>
</feature>
<name>A0A382I3D2_9ZZZZ</name>